<protein>
    <submittedName>
        <fullName evidence="1">Uncharacterized protein</fullName>
    </submittedName>
</protein>
<accession>A0AAN7M8P6</accession>
<evidence type="ECO:0000313" key="1">
    <source>
        <dbReference type="EMBL" id="KAK4800307.1"/>
    </source>
</evidence>
<proteinExistence type="predicted"/>
<evidence type="ECO:0000313" key="2">
    <source>
        <dbReference type="Proteomes" id="UP001346149"/>
    </source>
</evidence>
<dbReference type="AlphaFoldDB" id="A0AAN7M8P6"/>
<reference evidence="1 2" key="1">
    <citation type="journal article" date="2023" name="Hortic Res">
        <title>Pangenome of water caltrop reveals structural variations and asymmetric subgenome divergence after allopolyploidization.</title>
        <authorList>
            <person name="Zhang X."/>
            <person name="Chen Y."/>
            <person name="Wang L."/>
            <person name="Yuan Y."/>
            <person name="Fang M."/>
            <person name="Shi L."/>
            <person name="Lu R."/>
            <person name="Comes H.P."/>
            <person name="Ma Y."/>
            <person name="Chen Y."/>
            <person name="Huang G."/>
            <person name="Zhou Y."/>
            <person name="Zheng Z."/>
            <person name="Qiu Y."/>
        </authorList>
    </citation>
    <scope>NUCLEOTIDE SEQUENCE [LARGE SCALE GENOMIC DNA]</scope>
    <source>
        <strain evidence="1">F231</strain>
    </source>
</reference>
<comment type="caution">
    <text evidence="1">The sequence shown here is derived from an EMBL/GenBank/DDBJ whole genome shotgun (WGS) entry which is preliminary data.</text>
</comment>
<keyword evidence="2" id="KW-1185">Reference proteome</keyword>
<gene>
    <name evidence="1" type="ORF">SAY86_020794</name>
</gene>
<sequence>MDKVENFAHVLSAASLDKKIKLKFTKAWLSFLWLSLPLDVYKEEDDGATANEQEKMVIDIKPGTDNFHDKEVNLIKTNAMSGCYTKKRIAL</sequence>
<name>A0AAN7M8P6_TRANT</name>
<organism evidence="1 2">
    <name type="scientific">Trapa natans</name>
    <name type="common">Water chestnut</name>
    <dbReference type="NCBI Taxonomy" id="22666"/>
    <lineage>
        <taxon>Eukaryota</taxon>
        <taxon>Viridiplantae</taxon>
        <taxon>Streptophyta</taxon>
        <taxon>Embryophyta</taxon>
        <taxon>Tracheophyta</taxon>
        <taxon>Spermatophyta</taxon>
        <taxon>Magnoliopsida</taxon>
        <taxon>eudicotyledons</taxon>
        <taxon>Gunneridae</taxon>
        <taxon>Pentapetalae</taxon>
        <taxon>rosids</taxon>
        <taxon>malvids</taxon>
        <taxon>Myrtales</taxon>
        <taxon>Lythraceae</taxon>
        <taxon>Trapa</taxon>
    </lineage>
</organism>
<dbReference type="EMBL" id="JAXQNO010000003">
    <property type="protein sequence ID" value="KAK4800307.1"/>
    <property type="molecule type" value="Genomic_DNA"/>
</dbReference>
<dbReference type="Proteomes" id="UP001346149">
    <property type="component" value="Unassembled WGS sequence"/>
</dbReference>